<dbReference type="PANTHER" id="PTHR43790:SF6">
    <property type="entry name" value="ARABINOSE IMPORT ATP-BINDING PROTEIN ARAG"/>
    <property type="match status" value="1"/>
</dbReference>
<proteinExistence type="predicted"/>
<keyword evidence="15" id="KW-1185">Reference proteome</keyword>
<keyword evidence="4" id="KW-1003">Cell membrane</keyword>
<dbReference type="PANTHER" id="PTHR43790">
    <property type="entry name" value="CARBOHYDRATE TRANSPORT ATP-BINDING PROTEIN MG119-RELATED"/>
    <property type="match status" value="1"/>
</dbReference>
<gene>
    <name evidence="14" type="ORF">SAMN05216186_10621</name>
</gene>
<evidence type="ECO:0000256" key="9">
    <source>
        <dbReference type="ARBA" id="ARBA00022840"/>
    </source>
</evidence>
<keyword evidence="5" id="KW-0997">Cell inner membrane</keyword>
<dbReference type="GO" id="GO:0015749">
    <property type="term" value="P:monosaccharide transmembrane transport"/>
    <property type="evidence" value="ECO:0007669"/>
    <property type="project" value="UniProtKB-ARBA"/>
</dbReference>
<dbReference type="GO" id="GO:0005886">
    <property type="term" value="C:plasma membrane"/>
    <property type="evidence" value="ECO:0007669"/>
    <property type="project" value="UniProtKB-SubCell"/>
</dbReference>
<dbReference type="STRING" id="137658.SAMN05216186_10621"/>
<keyword evidence="8" id="KW-0547">Nucleotide-binding</keyword>
<keyword evidence="9 14" id="KW-0067">ATP-binding</keyword>
<organism evidence="14 15">
    <name type="scientific">Pseudomonas indica</name>
    <dbReference type="NCBI Taxonomy" id="137658"/>
    <lineage>
        <taxon>Bacteria</taxon>
        <taxon>Pseudomonadati</taxon>
        <taxon>Pseudomonadota</taxon>
        <taxon>Gammaproteobacteria</taxon>
        <taxon>Pseudomonadales</taxon>
        <taxon>Pseudomonadaceae</taxon>
        <taxon>Pseudomonas</taxon>
    </lineage>
</organism>
<evidence type="ECO:0000256" key="12">
    <source>
        <dbReference type="SAM" id="MobiDB-lite"/>
    </source>
</evidence>
<dbReference type="InterPro" id="IPR017871">
    <property type="entry name" value="ABC_transporter-like_CS"/>
</dbReference>
<evidence type="ECO:0000256" key="8">
    <source>
        <dbReference type="ARBA" id="ARBA00022741"/>
    </source>
</evidence>
<dbReference type="InterPro" id="IPR003439">
    <property type="entry name" value="ABC_transporter-like_ATP-bd"/>
</dbReference>
<keyword evidence="11" id="KW-0472">Membrane</keyword>
<evidence type="ECO:0000256" key="7">
    <source>
        <dbReference type="ARBA" id="ARBA00022737"/>
    </source>
</evidence>
<dbReference type="SMART" id="SM00382">
    <property type="entry name" value="AAA"/>
    <property type="match status" value="2"/>
</dbReference>
<evidence type="ECO:0000256" key="3">
    <source>
        <dbReference type="ARBA" id="ARBA00022448"/>
    </source>
</evidence>
<evidence type="ECO:0000256" key="4">
    <source>
        <dbReference type="ARBA" id="ARBA00022475"/>
    </source>
</evidence>
<evidence type="ECO:0000313" key="15">
    <source>
        <dbReference type="Proteomes" id="UP000198706"/>
    </source>
</evidence>
<dbReference type="EMBL" id="FNFD01000006">
    <property type="protein sequence ID" value="SDK29933.1"/>
    <property type="molecule type" value="Genomic_DNA"/>
</dbReference>
<reference evidence="14 15" key="1">
    <citation type="submission" date="2016-10" db="EMBL/GenBank/DDBJ databases">
        <authorList>
            <person name="de Groot N.N."/>
        </authorList>
    </citation>
    <scope>NUCLEOTIDE SEQUENCE [LARGE SCALE GENOMIC DNA]</scope>
    <source>
        <strain evidence="14 15">JCM 21544</strain>
    </source>
</reference>
<evidence type="ECO:0000259" key="13">
    <source>
        <dbReference type="PROSITE" id="PS50893"/>
    </source>
</evidence>
<feature type="domain" description="ABC transporter" evidence="13">
    <location>
        <begin position="42"/>
        <end position="277"/>
    </location>
</feature>
<evidence type="ECO:0000256" key="11">
    <source>
        <dbReference type="ARBA" id="ARBA00023136"/>
    </source>
</evidence>
<evidence type="ECO:0000256" key="1">
    <source>
        <dbReference type="ARBA" id="ARBA00004202"/>
    </source>
</evidence>
<dbReference type="SUPFAM" id="SSF52540">
    <property type="entry name" value="P-loop containing nucleoside triphosphate hydrolases"/>
    <property type="match status" value="2"/>
</dbReference>
<dbReference type="CDD" id="cd03216">
    <property type="entry name" value="ABC_Carb_Monos_I"/>
    <property type="match status" value="1"/>
</dbReference>
<comment type="subcellular location">
    <subcellularLocation>
        <location evidence="2">Cell inner membrane</location>
    </subcellularLocation>
    <subcellularLocation>
        <location evidence="1">Cell membrane</location>
        <topology evidence="1">Peripheral membrane protein</topology>
    </subcellularLocation>
</comment>
<evidence type="ECO:0000256" key="10">
    <source>
        <dbReference type="ARBA" id="ARBA00022967"/>
    </source>
</evidence>
<evidence type="ECO:0000313" key="14">
    <source>
        <dbReference type="EMBL" id="SDK29933.1"/>
    </source>
</evidence>
<dbReference type="FunFam" id="3.40.50.300:FF:000126">
    <property type="entry name" value="Galactose/methyl galactoside import ATP-binding protein MglA"/>
    <property type="match status" value="1"/>
</dbReference>
<dbReference type="PROSITE" id="PS50893">
    <property type="entry name" value="ABC_TRANSPORTER_2"/>
    <property type="match status" value="2"/>
</dbReference>
<feature type="region of interest" description="Disordered" evidence="12">
    <location>
        <begin position="1"/>
        <end position="20"/>
    </location>
</feature>
<dbReference type="InterPro" id="IPR050107">
    <property type="entry name" value="ABC_carbohydrate_import_ATPase"/>
</dbReference>
<evidence type="ECO:0000256" key="6">
    <source>
        <dbReference type="ARBA" id="ARBA00022597"/>
    </source>
</evidence>
<dbReference type="GO" id="GO:0016887">
    <property type="term" value="F:ATP hydrolysis activity"/>
    <property type="evidence" value="ECO:0007669"/>
    <property type="project" value="InterPro"/>
</dbReference>
<accession>A0A1G9ARQ1</accession>
<dbReference type="AlphaFoldDB" id="A0A1G9ARQ1"/>
<dbReference type="Proteomes" id="UP000198706">
    <property type="component" value="Unassembled WGS sequence"/>
</dbReference>
<dbReference type="GO" id="GO:0005524">
    <property type="term" value="F:ATP binding"/>
    <property type="evidence" value="ECO:0007669"/>
    <property type="project" value="UniProtKB-KW"/>
</dbReference>
<feature type="domain" description="ABC transporter" evidence="13">
    <location>
        <begin position="277"/>
        <end position="533"/>
    </location>
</feature>
<dbReference type="PROSITE" id="PS00211">
    <property type="entry name" value="ABC_TRANSPORTER_1"/>
    <property type="match status" value="2"/>
</dbReference>
<dbReference type="NCBIfam" id="NF008442">
    <property type="entry name" value="PRK11288.1"/>
    <property type="match status" value="1"/>
</dbReference>
<evidence type="ECO:0000256" key="2">
    <source>
        <dbReference type="ARBA" id="ARBA00004533"/>
    </source>
</evidence>
<keyword evidence="10" id="KW-1278">Translocase</keyword>
<keyword evidence="7" id="KW-0677">Repeat</keyword>
<name>A0A1G9ARQ1_9PSED</name>
<keyword evidence="3" id="KW-0813">Transport</keyword>
<dbReference type="InterPro" id="IPR027417">
    <property type="entry name" value="P-loop_NTPase"/>
</dbReference>
<sequence>MNRAIHWQARRDGPSPAVPRPVTEAGDLETAMFEQARVGESLRFHGIGKTFPGVCALSEISFVARPGTVHALMGENGAGKSTLLKILGGAYAPSSGHLQIGERQMTFRSAAESIANGVAVIHQELHLVPEMSVAENLLLGHLPARFGLVNRRAMLRQAREVLKGLADEIDPAARLGSLSLGQRQLVEIAKAMSRNAHVIAFDEPTSSLSAREIDRLMTIIARLRDEGRVVLYVSHRMEEIFRICDAVTVFKDGRFVRTFEDMQALTHDQLVTCMVGRDIEDIYNYRPREQHGEALRVDGLLGPGLQEPVSFAVNKGEVLGFFGLVGAGRTELLRLLAGLTRSSAGSLALDGQPLTLASPRDAIAAGILLCPEDRKKEGIVPLASVAENINIGARSRHTRLGCLLQGRWERDNAVRQIRALSIKTPSPAQQILYLSGGNQQKAILGRWLSMPMKVLLLDEPTRGIDIGAKAEIYQIIHDLAAEGIAVIVVSSDLMEVIGISDRILVMSEGAITGEVPREQAEESRLLQLALPRSRG</sequence>
<protein>
    <submittedName>
        <fullName evidence="14">L-arabinose transport system ATP-binding protein</fullName>
    </submittedName>
</protein>
<dbReference type="CDD" id="cd03215">
    <property type="entry name" value="ABC_Carb_Monos_II"/>
    <property type="match status" value="1"/>
</dbReference>
<dbReference type="InterPro" id="IPR003593">
    <property type="entry name" value="AAA+_ATPase"/>
</dbReference>
<dbReference type="Gene3D" id="3.40.50.300">
    <property type="entry name" value="P-loop containing nucleotide triphosphate hydrolases"/>
    <property type="match status" value="2"/>
</dbReference>
<keyword evidence="6" id="KW-0762">Sugar transport</keyword>
<evidence type="ECO:0000256" key="5">
    <source>
        <dbReference type="ARBA" id="ARBA00022519"/>
    </source>
</evidence>
<dbReference type="Pfam" id="PF00005">
    <property type="entry name" value="ABC_tran"/>
    <property type="match status" value="2"/>
</dbReference>
<dbReference type="FunFam" id="3.40.50.300:FF:000127">
    <property type="entry name" value="Ribose import ATP-binding protein RbsA"/>
    <property type="match status" value="1"/>
</dbReference>